<reference evidence="2 3" key="1">
    <citation type="submission" date="2020-07" db="EMBL/GenBank/DDBJ databases">
        <title>Genomic Encyclopedia of Type Strains, Phase IV (KMG-IV): sequencing the most valuable type-strain genomes for metagenomic binning, comparative biology and taxonomic classification.</title>
        <authorList>
            <person name="Goeker M."/>
        </authorList>
    </citation>
    <scope>NUCLEOTIDE SEQUENCE [LARGE SCALE GENOMIC DNA]</scope>
    <source>
        <strain evidence="2 3">DSM 25220</strain>
    </source>
</reference>
<protein>
    <submittedName>
        <fullName evidence="2">Putative membrane protein YkvI</fullName>
    </submittedName>
</protein>
<dbReference type="AlphaFoldDB" id="A0A7W0BWM4"/>
<proteinExistence type="predicted"/>
<evidence type="ECO:0000313" key="2">
    <source>
        <dbReference type="EMBL" id="MBA2872740.1"/>
    </source>
</evidence>
<dbReference type="PANTHER" id="PTHR37814:SF1">
    <property type="entry name" value="MEMBRANE PROTEIN"/>
    <property type="match status" value="1"/>
</dbReference>
<feature type="transmembrane region" description="Helical" evidence="1">
    <location>
        <begin position="120"/>
        <end position="138"/>
    </location>
</feature>
<evidence type="ECO:0000313" key="3">
    <source>
        <dbReference type="Proteomes" id="UP000580891"/>
    </source>
</evidence>
<feature type="transmembrane region" description="Helical" evidence="1">
    <location>
        <begin position="218"/>
        <end position="239"/>
    </location>
</feature>
<keyword evidence="1" id="KW-1133">Transmembrane helix</keyword>
<gene>
    <name evidence="2" type="ORF">HNQ85_003052</name>
</gene>
<feature type="transmembrane region" description="Helical" evidence="1">
    <location>
        <begin position="316"/>
        <end position="338"/>
    </location>
</feature>
<feature type="transmembrane region" description="Helical" evidence="1">
    <location>
        <begin position="38"/>
        <end position="58"/>
    </location>
</feature>
<comment type="caution">
    <text evidence="2">The sequence shown here is derived from an EMBL/GenBank/DDBJ whole genome shotgun (WGS) entry which is preliminary data.</text>
</comment>
<organism evidence="2 3">
    <name type="scientific">[Anoxybacillus] calidus</name>
    <dbReference type="NCBI Taxonomy" id="575178"/>
    <lineage>
        <taxon>Bacteria</taxon>
        <taxon>Bacillati</taxon>
        <taxon>Bacillota</taxon>
        <taxon>Bacilli</taxon>
        <taxon>Bacillales</taxon>
        <taxon>Anoxybacillaceae</taxon>
        <taxon>Paranoxybacillus</taxon>
    </lineage>
</organism>
<dbReference type="PANTHER" id="PTHR37814">
    <property type="entry name" value="CONSERVED MEMBRANE PROTEIN"/>
    <property type="match status" value="1"/>
</dbReference>
<sequence>METAKWSGAVQVAAVYVGTVIGAGFATGKEIVEFFTQYGLFGLIGILISGLLFIWLGTRMMIIAGRINASSYKELNDYLFGKTISSFITLMMTLIALGVSSVMLSGAGAVFEEQLGLSKQLGIFVTILLAFIVMIFGLKGLFSVNLVIVPMMILFSIIVSCIVLPDLEVSTFSFFYDYSLKWLLSPFAYVAFNLAMAQIVLVPLASEINNEQIIKRGAILGGVVLSIVLVSSHISLLAIPNLLLYDIPMAEVVKTFFISFYWVYIFVIYGEIFTSLIGGIFGLQRQLRSFFSIPNIFLLCILLMIIYFISLVDYSALLSFLYPLFGYTSLIFLILLVYRKVPERK</sequence>
<feature type="transmembrane region" description="Helical" evidence="1">
    <location>
        <begin position="145"/>
        <end position="167"/>
    </location>
</feature>
<feature type="transmembrane region" description="Helical" evidence="1">
    <location>
        <begin position="290"/>
        <end position="310"/>
    </location>
</feature>
<keyword evidence="1" id="KW-0812">Transmembrane</keyword>
<dbReference type="Proteomes" id="UP000580891">
    <property type="component" value="Unassembled WGS sequence"/>
</dbReference>
<dbReference type="EMBL" id="JACDUU010000008">
    <property type="protein sequence ID" value="MBA2872740.1"/>
    <property type="molecule type" value="Genomic_DNA"/>
</dbReference>
<evidence type="ECO:0000256" key="1">
    <source>
        <dbReference type="SAM" id="Phobius"/>
    </source>
</evidence>
<dbReference type="InterPro" id="IPR038728">
    <property type="entry name" value="YkvI-like"/>
</dbReference>
<feature type="transmembrane region" description="Helical" evidence="1">
    <location>
        <begin position="259"/>
        <end position="283"/>
    </location>
</feature>
<accession>A0A7W0BWM4</accession>
<feature type="transmembrane region" description="Helical" evidence="1">
    <location>
        <begin position="187"/>
        <end position="206"/>
    </location>
</feature>
<keyword evidence="1" id="KW-0472">Membrane</keyword>
<feature type="transmembrane region" description="Helical" evidence="1">
    <location>
        <begin position="7"/>
        <end position="26"/>
    </location>
</feature>
<keyword evidence="3" id="KW-1185">Reference proteome</keyword>
<feature type="transmembrane region" description="Helical" evidence="1">
    <location>
        <begin position="79"/>
        <end position="100"/>
    </location>
</feature>
<name>A0A7W0BWM4_9BACL</name>